<accession>A0A0F8P2X5</accession>
<dbReference type="RefSeq" id="WP_048047708.1">
    <property type="nucleotide sequence ID" value="NZ_JJQN01000137.1"/>
</dbReference>
<dbReference type="PATRIC" id="fig|2209.85.peg.1471"/>
<proteinExistence type="predicted"/>
<organism evidence="1 2">
    <name type="scientific">Methanosarcina mazei</name>
    <name type="common">Methanosarcina frisia</name>
    <dbReference type="NCBI Taxonomy" id="2209"/>
    <lineage>
        <taxon>Archaea</taxon>
        <taxon>Methanobacteriati</taxon>
        <taxon>Methanobacteriota</taxon>
        <taxon>Stenosarchaea group</taxon>
        <taxon>Methanomicrobia</taxon>
        <taxon>Methanosarcinales</taxon>
        <taxon>Methanosarcinaceae</taxon>
        <taxon>Methanosarcina</taxon>
    </lineage>
</organism>
<name>A0A0F8P2X5_METMZ</name>
<dbReference type="AlphaFoldDB" id="A0A0F8P2X5"/>
<evidence type="ECO:0000313" key="2">
    <source>
        <dbReference type="Proteomes" id="UP000034450"/>
    </source>
</evidence>
<dbReference type="EMBL" id="JJQN01000137">
    <property type="protein sequence ID" value="KKH57347.1"/>
    <property type="molecule type" value="Genomic_DNA"/>
</dbReference>
<dbReference type="Proteomes" id="UP000034450">
    <property type="component" value="Unassembled WGS sequence"/>
</dbReference>
<protein>
    <submittedName>
        <fullName evidence="1">Uncharacterized protein</fullName>
    </submittedName>
</protein>
<gene>
    <name evidence="1" type="ORF">DU74_06770</name>
</gene>
<reference evidence="1 2" key="1">
    <citation type="journal article" date="2015" name="ISME J.">
        <title>Genomic and phenotypic differentiation among Methanosarcina mazei populations from Columbia River sediment.</title>
        <authorList>
            <person name="Youngblut N.D."/>
            <person name="Wirth J.S."/>
            <person name="Henriksen J.R."/>
            <person name="Smith M."/>
            <person name="Simon H."/>
            <person name="Metcalf W.W."/>
            <person name="Whitaker R.J."/>
        </authorList>
    </citation>
    <scope>NUCLEOTIDE SEQUENCE [LARGE SCALE GENOMIC DNA]</scope>
    <source>
        <strain evidence="1 2">1.H.A.2.6</strain>
    </source>
</reference>
<sequence>MEGALYSVEDGRLFLDPAGSDPLIEKNGLYLDASTAKFVSIGMSSNCPDNVGTVYFTTSESPSYGEDKKFQFTVTTPGWYDYSVSMADNSLWEGTVTGIRIDPANNGIAGTNEDTVGFEYIRIEEMGSGESGSGTSEKSVTGIIPAETNTDQILDKNIVSEKEVKGIMEKVNDFIEMLKGLFGGLL</sequence>
<comment type="caution">
    <text evidence="1">The sequence shown here is derived from an EMBL/GenBank/DDBJ whole genome shotgun (WGS) entry which is preliminary data.</text>
</comment>
<evidence type="ECO:0000313" key="1">
    <source>
        <dbReference type="EMBL" id="KKH57347.1"/>
    </source>
</evidence>